<reference evidence="2" key="2">
    <citation type="submission" date="2022-10" db="EMBL/GenBank/DDBJ databases">
        <authorList>
            <consortium name="ENA_rothamsted_submissions"/>
            <consortium name="culmorum"/>
            <person name="King R."/>
        </authorList>
    </citation>
    <scope>NUCLEOTIDE SEQUENCE</scope>
</reference>
<evidence type="ECO:0000313" key="3">
    <source>
        <dbReference type="Proteomes" id="UP001153620"/>
    </source>
</evidence>
<gene>
    <name evidence="2" type="ORF">CHIRRI_LOCUS5572</name>
</gene>
<organism evidence="2 3">
    <name type="scientific">Chironomus riparius</name>
    <dbReference type="NCBI Taxonomy" id="315576"/>
    <lineage>
        <taxon>Eukaryota</taxon>
        <taxon>Metazoa</taxon>
        <taxon>Ecdysozoa</taxon>
        <taxon>Arthropoda</taxon>
        <taxon>Hexapoda</taxon>
        <taxon>Insecta</taxon>
        <taxon>Pterygota</taxon>
        <taxon>Neoptera</taxon>
        <taxon>Endopterygota</taxon>
        <taxon>Diptera</taxon>
        <taxon>Nematocera</taxon>
        <taxon>Chironomoidea</taxon>
        <taxon>Chironomidae</taxon>
        <taxon>Chironominae</taxon>
        <taxon>Chironomus</taxon>
    </lineage>
</organism>
<dbReference type="EMBL" id="OU895878">
    <property type="protein sequence ID" value="CAG9802666.1"/>
    <property type="molecule type" value="Genomic_DNA"/>
</dbReference>
<reference evidence="2" key="1">
    <citation type="submission" date="2022-01" db="EMBL/GenBank/DDBJ databases">
        <authorList>
            <person name="King R."/>
        </authorList>
    </citation>
    <scope>NUCLEOTIDE SEQUENCE</scope>
</reference>
<feature type="chain" id="PRO_5040304388" evidence="1">
    <location>
        <begin position="19"/>
        <end position="100"/>
    </location>
</feature>
<name>A0A9N9WRS7_9DIPT</name>
<proteinExistence type="predicted"/>
<keyword evidence="1" id="KW-0732">Signal</keyword>
<dbReference type="Proteomes" id="UP001153620">
    <property type="component" value="Chromosome 2"/>
</dbReference>
<sequence>MKIVFVFLILSIFKGTDSSFVYPDSPILKTSASSKESDDNVLLSAKMNCEFFSEDGDCLGELQDDTLSQRCLFSTCSFGHKTDQYKKCRKVLTKELGIGE</sequence>
<keyword evidence="3" id="KW-1185">Reference proteome</keyword>
<evidence type="ECO:0000256" key="1">
    <source>
        <dbReference type="SAM" id="SignalP"/>
    </source>
</evidence>
<evidence type="ECO:0000313" key="2">
    <source>
        <dbReference type="EMBL" id="CAG9802666.1"/>
    </source>
</evidence>
<protein>
    <submittedName>
        <fullName evidence="2">Uncharacterized protein</fullName>
    </submittedName>
</protein>
<dbReference type="AlphaFoldDB" id="A0A9N9WRS7"/>
<feature type="signal peptide" evidence="1">
    <location>
        <begin position="1"/>
        <end position="18"/>
    </location>
</feature>
<accession>A0A9N9WRS7</accession>